<accession>A0A5Q4BM19</accession>
<dbReference type="Proteomes" id="UP000326340">
    <property type="component" value="Unassembled WGS sequence"/>
</dbReference>
<organism evidence="1 2">
    <name type="scientific">Colletotrichum shisoi</name>
    <dbReference type="NCBI Taxonomy" id="2078593"/>
    <lineage>
        <taxon>Eukaryota</taxon>
        <taxon>Fungi</taxon>
        <taxon>Dikarya</taxon>
        <taxon>Ascomycota</taxon>
        <taxon>Pezizomycotina</taxon>
        <taxon>Sordariomycetes</taxon>
        <taxon>Hypocreomycetidae</taxon>
        <taxon>Glomerellales</taxon>
        <taxon>Glomerellaceae</taxon>
        <taxon>Colletotrichum</taxon>
        <taxon>Colletotrichum destructivum species complex</taxon>
    </lineage>
</organism>
<evidence type="ECO:0000313" key="1">
    <source>
        <dbReference type="EMBL" id="TQN67629.1"/>
    </source>
</evidence>
<comment type="caution">
    <text evidence="1">The sequence shown here is derived from an EMBL/GenBank/DDBJ whole genome shotgun (WGS) entry which is preliminary data.</text>
</comment>
<reference evidence="1 2" key="1">
    <citation type="journal article" date="2019" name="Sci. Rep.">
        <title>Colletotrichum shisoi sp. nov., an anthracnose pathogen of Perilla frutescens in Japan: molecular phylogenetic, morphological and genomic evidence.</title>
        <authorList>
            <person name="Gan P."/>
            <person name="Tsushima A."/>
            <person name="Hiroyama R."/>
            <person name="Narusaka M."/>
            <person name="Takano Y."/>
            <person name="Narusaka Y."/>
            <person name="Kawaradani M."/>
            <person name="Damm U."/>
            <person name="Shirasu K."/>
        </authorList>
    </citation>
    <scope>NUCLEOTIDE SEQUENCE [LARGE SCALE GENOMIC DNA]</scope>
    <source>
        <strain evidence="1 2">PG-2018a</strain>
    </source>
</reference>
<keyword evidence="2" id="KW-1185">Reference proteome</keyword>
<name>A0A5Q4BM19_9PEZI</name>
<protein>
    <submittedName>
        <fullName evidence="1">Uncharacterized protein</fullName>
    </submittedName>
</protein>
<evidence type="ECO:0000313" key="2">
    <source>
        <dbReference type="Proteomes" id="UP000326340"/>
    </source>
</evidence>
<gene>
    <name evidence="1" type="ORF">CSHISOI_07818</name>
</gene>
<proteinExistence type="predicted"/>
<dbReference type="EMBL" id="PUHP01000873">
    <property type="protein sequence ID" value="TQN67629.1"/>
    <property type="molecule type" value="Genomic_DNA"/>
</dbReference>
<dbReference type="OrthoDB" id="4847810at2759"/>
<sequence>MLEDMDARAPDLGEEASFLFWRLEIITMHFEADLAGLELKIANLQKETTSTKMKVRAIDCWAAGLKHAAQAPHLGPYVDDDPVQIEVSLGVFLTSRQDWHDEPYPRTAPKCFEIVRIVDSCQKIPADYKLPTEPEYEFYAVVIEELKAQRKVMALDSEPITKKLSDLLDRWNSKSDLRSDDEVINAVAKMKIYTDAWAKTIEEIEGLKVAGSQQLISSKASKASQVNKASQAFKS</sequence>
<dbReference type="AlphaFoldDB" id="A0A5Q4BM19"/>